<reference evidence="2" key="1">
    <citation type="submission" date="2014-09" db="EMBL/GenBank/DDBJ databases">
        <authorList>
            <person name="Mudge J."/>
            <person name="Ramaraj T."/>
            <person name="Lindquist I.E."/>
            <person name="Bharti A.K."/>
            <person name="Sundararajan A."/>
            <person name="Cameron C.T."/>
            <person name="Woodward J.E."/>
            <person name="May G.D."/>
            <person name="Brubaker C."/>
            <person name="Broadhvest J."/>
            <person name="Wilkins T.A."/>
        </authorList>
    </citation>
    <scope>NUCLEOTIDE SEQUENCE</scope>
    <source>
        <strain evidence="2">cv. AKA8401</strain>
    </source>
</reference>
<proteinExistence type="predicted"/>
<gene>
    <name evidence="1" type="ORF">F383_30956</name>
</gene>
<keyword evidence="2" id="KW-1185">Reference proteome</keyword>
<dbReference type="GO" id="GO:0016301">
    <property type="term" value="F:kinase activity"/>
    <property type="evidence" value="ECO:0007669"/>
    <property type="project" value="UniProtKB-KW"/>
</dbReference>
<protein>
    <submittedName>
        <fullName evidence="1">LIM domain kinase 1</fullName>
    </submittedName>
</protein>
<evidence type="ECO:0000313" key="1">
    <source>
        <dbReference type="EMBL" id="KHG24687.1"/>
    </source>
</evidence>
<keyword evidence="1" id="KW-0418">Kinase</keyword>
<name>A0A0B0PIF0_GOSAR</name>
<accession>A0A0B0PIF0</accession>
<keyword evidence="1" id="KW-0808">Transferase</keyword>
<dbReference type="Proteomes" id="UP000032142">
    <property type="component" value="Unassembled WGS sequence"/>
</dbReference>
<organism evidence="1 2">
    <name type="scientific">Gossypium arboreum</name>
    <name type="common">Tree cotton</name>
    <name type="synonym">Gossypium nanking</name>
    <dbReference type="NCBI Taxonomy" id="29729"/>
    <lineage>
        <taxon>Eukaryota</taxon>
        <taxon>Viridiplantae</taxon>
        <taxon>Streptophyta</taxon>
        <taxon>Embryophyta</taxon>
        <taxon>Tracheophyta</taxon>
        <taxon>Spermatophyta</taxon>
        <taxon>Magnoliopsida</taxon>
        <taxon>eudicotyledons</taxon>
        <taxon>Gunneridae</taxon>
        <taxon>Pentapetalae</taxon>
        <taxon>rosids</taxon>
        <taxon>malvids</taxon>
        <taxon>Malvales</taxon>
        <taxon>Malvaceae</taxon>
        <taxon>Malvoideae</taxon>
        <taxon>Gossypium</taxon>
    </lineage>
</organism>
<dbReference type="EMBL" id="KN429639">
    <property type="protein sequence ID" value="KHG24687.1"/>
    <property type="molecule type" value="Genomic_DNA"/>
</dbReference>
<evidence type="ECO:0000313" key="2">
    <source>
        <dbReference type="Proteomes" id="UP000032142"/>
    </source>
</evidence>
<sequence length="99" mass="11149">MSIDKVSTSEKPHIEVTMSLGIVEDRHHTIEPYFGACRFDLIGVPSWLFKWPIFVHMGRDMGLCLSRVQHTTMLHDRVSPGVPYNCKLGSSTAKAHGRV</sequence>
<dbReference type="AlphaFoldDB" id="A0A0B0PIF0"/>